<evidence type="ECO:0000313" key="5">
    <source>
        <dbReference type="EMBL" id="RFU75686.1"/>
    </source>
</evidence>
<comment type="caution">
    <text evidence="5">The sequence shown here is derived from an EMBL/GenBank/DDBJ whole genome shotgun (WGS) entry which is preliminary data.</text>
</comment>
<feature type="region of interest" description="Disordered" evidence="2">
    <location>
        <begin position="1"/>
        <end position="24"/>
    </location>
</feature>
<evidence type="ECO:0000313" key="6">
    <source>
        <dbReference type="Proteomes" id="UP000266272"/>
    </source>
</evidence>
<feature type="domain" description="NWD NACHT-NTPase N-terminal" evidence="3">
    <location>
        <begin position="25"/>
        <end position="80"/>
    </location>
</feature>
<gene>
    <name evidence="5" type="ORF">TARUN_6579</name>
</gene>
<feature type="domain" description="Nephrocystin 3-like N-terminal" evidence="4">
    <location>
        <begin position="97"/>
        <end position="137"/>
    </location>
</feature>
<sequence>MIRTQGESDATAHPRGFEEDGARGKCKEAIGTATEFIFSAKDTISSALQAVPQAALAWADVCIALENPIAATEANRNGINDDKKRIEQTKGGLLQESYSWVLDNLDYQQWRDTEESRLLWIKGDPGKGKTMLLCGIIPLEGPNAWIALSDMLVAILQDPMQKSTYLVVDALDECIDDLQKLQEFIVQTSSTTTRAKRIVSSRNWSQIKERLRRAEQKVKLSLELNAESISSDVDIYIEKRIRQLSDLKGYDEETWKSVRDYLSNNANDTFLWVALVCQNLEKYPQWKPGRWRCLPLKQILAAMTIVYRPVALRELCYLINIPKELSDDIDSLKEVVALCGSFLTIRYGTIYFVHQSAKDHLTKNEAALSAFFPTGRGEVHHTIFSLSLQATNTTLRKNIHALPFLGSLIENGISIPDPDPISALRYSCVHWVDHFCEANADGSSAARRTDFEDDGEVSVFLRKHFLHWL</sequence>
<keyword evidence="1" id="KW-0677">Repeat</keyword>
<accession>A0A395NHW5</accession>
<evidence type="ECO:0000259" key="4">
    <source>
        <dbReference type="Pfam" id="PF24883"/>
    </source>
</evidence>
<keyword evidence="6" id="KW-1185">Reference proteome</keyword>
<dbReference type="InterPro" id="IPR031359">
    <property type="entry name" value="NACHT_N"/>
</dbReference>
<dbReference type="Proteomes" id="UP000266272">
    <property type="component" value="Unassembled WGS sequence"/>
</dbReference>
<feature type="domain" description="Nephrocystin 3-like N-terminal" evidence="4">
    <location>
        <begin position="149"/>
        <end position="202"/>
    </location>
</feature>
<dbReference type="OrthoDB" id="4896421at2759"/>
<dbReference type="STRING" id="490622.A0A395NHW5"/>
<organism evidence="5 6">
    <name type="scientific">Trichoderma arundinaceum</name>
    <dbReference type="NCBI Taxonomy" id="490622"/>
    <lineage>
        <taxon>Eukaryota</taxon>
        <taxon>Fungi</taxon>
        <taxon>Dikarya</taxon>
        <taxon>Ascomycota</taxon>
        <taxon>Pezizomycotina</taxon>
        <taxon>Sordariomycetes</taxon>
        <taxon>Hypocreomycetidae</taxon>
        <taxon>Hypocreales</taxon>
        <taxon>Hypocreaceae</taxon>
        <taxon>Trichoderma</taxon>
    </lineage>
</organism>
<dbReference type="AlphaFoldDB" id="A0A395NHW5"/>
<dbReference type="EMBL" id="PXOA01000416">
    <property type="protein sequence ID" value="RFU75686.1"/>
    <property type="molecule type" value="Genomic_DNA"/>
</dbReference>
<name>A0A395NHW5_TRIAR</name>
<dbReference type="Pfam" id="PF17100">
    <property type="entry name" value="NACHT_N"/>
    <property type="match status" value="1"/>
</dbReference>
<dbReference type="Pfam" id="PF24883">
    <property type="entry name" value="NPHP3_N"/>
    <property type="match status" value="2"/>
</dbReference>
<reference evidence="5 6" key="1">
    <citation type="journal article" date="2018" name="PLoS Pathog.">
        <title>Evolution of structural diversity of trichothecenes, a family of toxins produced by plant pathogenic and entomopathogenic fungi.</title>
        <authorList>
            <person name="Proctor R.H."/>
            <person name="McCormick S.P."/>
            <person name="Kim H.S."/>
            <person name="Cardoza R.E."/>
            <person name="Stanley A.M."/>
            <person name="Lindo L."/>
            <person name="Kelly A."/>
            <person name="Brown D.W."/>
            <person name="Lee T."/>
            <person name="Vaughan M.M."/>
            <person name="Alexander N.J."/>
            <person name="Busman M."/>
            <person name="Gutierrez S."/>
        </authorList>
    </citation>
    <scope>NUCLEOTIDE SEQUENCE [LARGE SCALE GENOMIC DNA]</scope>
    <source>
        <strain evidence="5 6">IBT 40837</strain>
    </source>
</reference>
<evidence type="ECO:0000256" key="2">
    <source>
        <dbReference type="SAM" id="MobiDB-lite"/>
    </source>
</evidence>
<proteinExistence type="predicted"/>
<dbReference type="InterPro" id="IPR056884">
    <property type="entry name" value="NPHP3-like_N"/>
</dbReference>
<feature type="compositionally biased region" description="Basic and acidic residues" evidence="2">
    <location>
        <begin position="10"/>
        <end position="24"/>
    </location>
</feature>
<dbReference type="PANTHER" id="PTHR10039">
    <property type="entry name" value="AMELOGENIN"/>
    <property type="match status" value="1"/>
</dbReference>
<protein>
    <submittedName>
        <fullName evidence="5">Wd40 repeat</fullName>
    </submittedName>
</protein>
<evidence type="ECO:0000256" key="1">
    <source>
        <dbReference type="ARBA" id="ARBA00022737"/>
    </source>
</evidence>
<evidence type="ECO:0000259" key="3">
    <source>
        <dbReference type="Pfam" id="PF17100"/>
    </source>
</evidence>